<proteinExistence type="predicted"/>
<accession>B6JYN4</accession>
<dbReference type="GeneID" id="7049864"/>
<feature type="region of interest" description="Disordered" evidence="1">
    <location>
        <begin position="18"/>
        <end position="55"/>
    </location>
</feature>
<evidence type="ECO:0000313" key="2">
    <source>
        <dbReference type="EMBL" id="EEB06652.1"/>
    </source>
</evidence>
<gene>
    <name evidence="2" type="ORF">SJAG_01701</name>
</gene>
<dbReference type="VEuPathDB" id="FungiDB:SJAG_01701"/>
<evidence type="ECO:0000256" key="1">
    <source>
        <dbReference type="SAM" id="MobiDB-lite"/>
    </source>
</evidence>
<dbReference type="Proteomes" id="UP000001744">
    <property type="component" value="Unassembled WGS sequence"/>
</dbReference>
<protein>
    <submittedName>
        <fullName evidence="2">Uncharacterized protein</fullName>
    </submittedName>
</protein>
<organism evidence="2 3">
    <name type="scientific">Schizosaccharomyces japonicus (strain yFS275 / FY16936)</name>
    <name type="common">Fission yeast</name>
    <dbReference type="NCBI Taxonomy" id="402676"/>
    <lineage>
        <taxon>Eukaryota</taxon>
        <taxon>Fungi</taxon>
        <taxon>Dikarya</taxon>
        <taxon>Ascomycota</taxon>
        <taxon>Taphrinomycotina</taxon>
        <taxon>Schizosaccharomycetes</taxon>
        <taxon>Schizosaccharomycetales</taxon>
        <taxon>Schizosaccharomycetaceae</taxon>
        <taxon>Schizosaccharomyces</taxon>
    </lineage>
</organism>
<dbReference type="EMBL" id="KE651168">
    <property type="protein sequence ID" value="EEB06652.1"/>
    <property type="molecule type" value="Genomic_DNA"/>
</dbReference>
<evidence type="ECO:0000313" key="3">
    <source>
        <dbReference type="Proteomes" id="UP000001744"/>
    </source>
</evidence>
<dbReference type="HOGENOM" id="CLU_2028087_0_0_1"/>
<feature type="compositionally biased region" description="Low complexity" evidence="1">
    <location>
        <begin position="26"/>
        <end position="37"/>
    </location>
</feature>
<reference evidence="2 3" key="1">
    <citation type="journal article" date="2011" name="Science">
        <title>Comparative functional genomics of the fission yeasts.</title>
        <authorList>
            <person name="Rhind N."/>
            <person name="Chen Z."/>
            <person name="Yassour M."/>
            <person name="Thompson D.A."/>
            <person name="Haas B.J."/>
            <person name="Habib N."/>
            <person name="Wapinski I."/>
            <person name="Roy S."/>
            <person name="Lin M.F."/>
            <person name="Heiman D.I."/>
            <person name="Young S.K."/>
            <person name="Furuya K."/>
            <person name="Guo Y."/>
            <person name="Pidoux A."/>
            <person name="Chen H.M."/>
            <person name="Robbertse B."/>
            <person name="Goldberg J.M."/>
            <person name="Aoki K."/>
            <person name="Bayne E.H."/>
            <person name="Berlin A.M."/>
            <person name="Desjardins C.A."/>
            <person name="Dobbs E."/>
            <person name="Dukaj L."/>
            <person name="Fan L."/>
            <person name="FitzGerald M.G."/>
            <person name="French C."/>
            <person name="Gujja S."/>
            <person name="Hansen K."/>
            <person name="Keifenheim D."/>
            <person name="Levin J.Z."/>
            <person name="Mosher R.A."/>
            <person name="Mueller C.A."/>
            <person name="Pfiffner J."/>
            <person name="Priest M."/>
            <person name="Russ C."/>
            <person name="Smialowska A."/>
            <person name="Swoboda P."/>
            <person name="Sykes S.M."/>
            <person name="Vaughn M."/>
            <person name="Vengrova S."/>
            <person name="Yoder R."/>
            <person name="Zeng Q."/>
            <person name="Allshire R."/>
            <person name="Baulcombe D."/>
            <person name="Birren B.W."/>
            <person name="Brown W."/>
            <person name="Ekwall K."/>
            <person name="Kellis M."/>
            <person name="Leatherwood J."/>
            <person name="Levin H."/>
            <person name="Margalit H."/>
            <person name="Martienssen R."/>
            <person name="Nieduszynski C.A."/>
            <person name="Spatafora J.W."/>
            <person name="Friedman N."/>
            <person name="Dalgaard J.Z."/>
            <person name="Baumann P."/>
            <person name="Niki H."/>
            <person name="Regev A."/>
            <person name="Nusbaum C."/>
        </authorList>
    </citation>
    <scope>NUCLEOTIDE SEQUENCE [LARGE SCALE GENOMIC DNA]</scope>
    <source>
        <strain evidence="3">yFS275 / FY16936</strain>
    </source>
</reference>
<dbReference type="RefSeq" id="XP_002172945.1">
    <property type="nucleotide sequence ID" value="XM_002172909.1"/>
</dbReference>
<sequence>MASCHSLVPASDTVDVSEHTTVHPASSVSAFPSSLSSQLDTAAPSQRDLPTTAPALVPCTPLMQKSFRLPTLPSPPISSPAVVSGVPDDTGNRPLREKLQLYLRDPCFVRLCTELERVIDAS</sequence>
<keyword evidence="3" id="KW-1185">Reference proteome</keyword>
<dbReference type="AlphaFoldDB" id="B6JYN4"/>
<name>B6JYN4_SCHJY</name>